<organism evidence="2 3">
    <name type="scientific">Pantoea ananas</name>
    <name type="common">Erwinia uredovora</name>
    <dbReference type="NCBI Taxonomy" id="553"/>
    <lineage>
        <taxon>Bacteria</taxon>
        <taxon>Pseudomonadati</taxon>
        <taxon>Pseudomonadota</taxon>
        <taxon>Gammaproteobacteria</taxon>
        <taxon>Enterobacterales</taxon>
        <taxon>Erwiniaceae</taxon>
        <taxon>Pantoea</taxon>
    </lineage>
</organism>
<dbReference type="SUPFAM" id="SSF53335">
    <property type="entry name" value="S-adenosyl-L-methionine-dependent methyltransferases"/>
    <property type="match status" value="1"/>
</dbReference>
<dbReference type="RefSeq" id="WP_064373398.1">
    <property type="nucleotide sequence ID" value="NZ_CP014207.1"/>
</dbReference>
<gene>
    <name evidence="2" type="ORF">H0Z12_16510</name>
</gene>
<dbReference type="GO" id="GO:0003838">
    <property type="term" value="F:sterol 24-C-methyltransferase activity"/>
    <property type="evidence" value="ECO:0007669"/>
    <property type="project" value="TreeGrafter"/>
</dbReference>
<dbReference type="CDD" id="cd02440">
    <property type="entry name" value="AdoMet_MTases"/>
    <property type="match status" value="1"/>
</dbReference>
<evidence type="ECO:0000313" key="3">
    <source>
        <dbReference type="Proteomes" id="UP000663901"/>
    </source>
</evidence>
<keyword evidence="1 2" id="KW-0808">Transferase</keyword>
<protein>
    <submittedName>
        <fullName evidence="2">Class I SAM-dependent methyltransferase</fullName>
    </submittedName>
</protein>
<accession>A0A8A4K0C4</accession>
<dbReference type="InterPro" id="IPR013216">
    <property type="entry name" value="Methyltransf_11"/>
</dbReference>
<proteinExistence type="predicted"/>
<dbReference type="PANTHER" id="PTHR44068">
    <property type="entry name" value="ZGC:194242"/>
    <property type="match status" value="1"/>
</dbReference>
<dbReference type="PANTHER" id="PTHR44068:SF1">
    <property type="entry name" value="HYPOTHETICAL LOC100005854"/>
    <property type="match status" value="1"/>
</dbReference>
<sequence length="232" mass="25203">MESYDAIYRRLQREGHEAWTGSSYQRAHQQLNATIGWLDAAQFIPTGGTFLELGCGNGAMASHCFAEKGFRVFGVDISAVAVDWARSRFAASGLSGCFDQGDVCDLAHYPDATFDVVFDGSCFHCLIGPQRAACLKALHRVLAANGTLIISSMCGAPKQRTDLDRYDAHSGVLMVNGHPWRTLKPLDALIAEIADAGFMLVGQAVNVNPWWDHATLVYHQAPSPPVKAQACF</sequence>
<name>A0A8A4K0C4_PANAN</name>
<dbReference type="Proteomes" id="UP000663901">
    <property type="component" value="Chromosome"/>
</dbReference>
<reference evidence="2" key="1">
    <citation type="submission" date="2020-07" db="EMBL/GenBank/DDBJ databases">
        <title>Genome Sequences for Panteoa spp. that cause Center Rot in Onions.</title>
        <authorList>
            <person name="Asselin J.A."/>
            <person name="Helmann T."/>
            <person name="Beer S."/>
            <person name="Stodghill P."/>
        </authorList>
    </citation>
    <scope>NUCLEOTIDE SEQUENCE</scope>
    <source>
        <strain evidence="2">OC5a</strain>
    </source>
</reference>
<dbReference type="Gene3D" id="3.40.50.150">
    <property type="entry name" value="Vaccinia Virus protein VP39"/>
    <property type="match status" value="1"/>
</dbReference>
<dbReference type="Pfam" id="PF08241">
    <property type="entry name" value="Methyltransf_11"/>
    <property type="match status" value="1"/>
</dbReference>
<dbReference type="GO" id="GO:0016126">
    <property type="term" value="P:sterol biosynthetic process"/>
    <property type="evidence" value="ECO:0007669"/>
    <property type="project" value="TreeGrafter"/>
</dbReference>
<dbReference type="EMBL" id="CP059084">
    <property type="protein sequence ID" value="QTC45298.1"/>
    <property type="molecule type" value="Genomic_DNA"/>
</dbReference>
<evidence type="ECO:0000313" key="2">
    <source>
        <dbReference type="EMBL" id="QTC45298.1"/>
    </source>
</evidence>
<dbReference type="InterPro" id="IPR050447">
    <property type="entry name" value="Erg6_SMT_methyltransf"/>
</dbReference>
<dbReference type="InterPro" id="IPR029063">
    <property type="entry name" value="SAM-dependent_MTases_sf"/>
</dbReference>
<dbReference type="AlphaFoldDB" id="A0A8A4K0C4"/>
<evidence type="ECO:0000256" key="1">
    <source>
        <dbReference type="ARBA" id="ARBA00022679"/>
    </source>
</evidence>
<keyword evidence="2" id="KW-0489">Methyltransferase</keyword>
<dbReference type="GO" id="GO:0032259">
    <property type="term" value="P:methylation"/>
    <property type="evidence" value="ECO:0007669"/>
    <property type="project" value="UniProtKB-KW"/>
</dbReference>